<protein>
    <submittedName>
        <fullName evidence="11">Branched-chain amino acid ABC transporter permease</fullName>
    </submittedName>
</protein>
<accession>A0A3G1KUS6</accession>
<evidence type="ECO:0000256" key="1">
    <source>
        <dbReference type="ARBA" id="ARBA00004651"/>
    </source>
</evidence>
<dbReference type="GO" id="GO:0042941">
    <property type="term" value="P:D-alanine transmembrane transport"/>
    <property type="evidence" value="ECO:0007669"/>
    <property type="project" value="TreeGrafter"/>
</dbReference>
<dbReference type="GO" id="GO:0015188">
    <property type="term" value="F:L-isoleucine transmembrane transporter activity"/>
    <property type="evidence" value="ECO:0007669"/>
    <property type="project" value="TreeGrafter"/>
</dbReference>
<comment type="similarity">
    <text evidence="9">Belongs to the binding-protein-dependent transport system permease family. LivHM subfamily.</text>
</comment>
<dbReference type="PANTHER" id="PTHR11795">
    <property type="entry name" value="BRANCHED-CHAIN AMINO ACID TRANSPORT SYSTEM PERMEASE PROTEIN LIVH"/>
    <property type="match status" value="1"/>
</dbReference>
<sequence>MAEVIREMIQQLVNGISLGSVYALLALGYTMVYGIMNLINFAHGDVFMVGAYVGWFATSVLHLSFFPALIISMASCAILGVVIERVAYRPLRARNATRISFLITAIGMSLLLEYGGMLIVGPDIRTFPPVFPDKSFNVAGVYFQAGDLLIIFTATLLMALLQYIVHYTKVGKAMRAVSFDKNAALLMGVNVNTTISATFAIGSALAAAAGVLLGMYFNTIQPLMGLFPGMKAFIAAVLGGIGIIPGAMVGGIALGVIEAIVSGLGASTWRDAASFLILILVLLIKPSGIFGSNIREKV</sequence>
<evidence type="ECO:0000256" key="7">
    <source>
        <dbReference type="ARBA" id="ARBA00022989"/>
    </source>
</evidence>
<dbReference type="AlphaFoldDB" id="A0A3G1KUS6"/>
<feature type="transmembrane region" description="Helical" evidence="10">
    <location>
        <begin position="99"/>
        <end position="121"/>
    </location>
</feature>
<evidence type="ECO:0000256" key="8">
    <source>
        <dbReference type="ARBA" id="ARBA00023136"/>
    </source>
</evidence>
<feature type="transmembrane region" description="Helical" evidence="10">
    <location>
        <begin position="273"/>
        <end position="294"/>
    </location>
</feature>
<dbReference type="InterPro" id="IPR001851">
    <property type="entry name" value="ABC_transp_permease"/>
</dbReference>
<evidence type="ECO:0000256" key="10">
    <source>
        <dbReference type="SAM" id="Phobius"/>
    </source>
</evidence>
<feature type="transmembrane region" description="Helical" evidence="10">
    <location>
        <begin position="185"/>
        <end position="213"/>
    </location>
</feature>
<reference evidence="11 12" key="1">
    <citation type="submission" date="2016-10" db="EMBL/GenBank/DDBJ databases">
        <title>Complete Genome Sequence of Peptococcaceae strain DCMF.</title>
        <authorList>
            <person name="Edwards R.J."/>
            <person name="Holland S.I."/>
            <person name="Deshpande N.P."/>
            <person name="Wong Y.K."/>
            <person name="Ertan H."/>
            <person name="Manefield M."/>
            <person name="Russell T.L."/>
            <person name="Lee M.J."/>
        </authorList>
    </citation>
    <scope>NUCLEOTIDE SEQUENCE [LARGE SCALE GENOMIC DNA]</scope>
    <source>
        <strain evidence="11 12">DCMF</strain>
    </source>
</reference>
<keyword evidence="2" id="KW-0813">Transport</keyword>
<dbReference type="InterPro" id="IPR052157">
    <property type="entry name" value="BCAA_transport_permease"/>
</dbReference>
<keyword evidence="8 10" id="KW-0472">Membrane</keyword>
<evidence type="ECO:0000256" key="2">
    <source>
        <dbReference type="ARBA" id="ARBA00022448"/>
    </source>
</evidence>
<dbReference type="GO" id="GO:0015192">
    <property type="term" value="F:L-phenylalanine transmembrane transporter activity"/>
    <property type="evidence" value="ECO:0007669"/>
    <property type="project" value="TreeGrafter"/>
</dbReference>
<dbReference type="GO" id="GO:0015190">
    <property type="term" value="F:L-leucine transmembrane transporter activity"/>
    <property type="evidence" value="ECO:0007669"/>
    <property type="project" value="TreeGrafter"/>
</dbReference>
<dbReference type="Proteomes" id="UP000323521">
    <property type="component" value="Chromosome"/>
</dbReference>
<evidence type="ECO:0000256" key="3">
    <source>
        <dbReference type="ARBA" id="ARBA00022475"/>
    </source>
</evidence>
<keyword evidence="3" id="KW-1003">Cell membrane</keyword>
<keyword evidence="7 10" id="KW-1133">Transmembrane helix</keyword>
<evidence type="ECO:0000256" key="4">
    <source>
        <dbReference type="ARBA" id="ARBA00022519"/>
    </source>
</evidence>
<keyword evidence="6" id="KW-0029">Amino-acid transport</keyword>
<dbReference type="GO" id="GO:0015808">
    <property type="term" value="P:L-alanine transport"/>
    <property type="evidence" value="ECO:0007669"/>
    <property type="project" value="TreeGrafter"/>
</dbReference>
<evidence type="ECO:0000256" key="6">
    <source>
        <dbReference type="ARBA" id="ARBA00022970"/>
    </source>
</evidence>
<gene>
    <name evidence="11" type="ORF">DCMF_16575</name>
</gene>
<keyword evidence="5 10" id="KW-0812">Transmembrane</keyword>
<dbReference type="Pfam" id="PF02653">
    <property type="entry name" value="BPD_transp_2"/>
    <property type="match status" value="1"/>
</dbReference>
<feature type="transmembrane region" description="Helical" evidence="10">
    <location>
        <begin position="141"/>
        <end position="165"/>
    </location>
</feature>
<evidence type="ECO:0000313" key="12">
    <source>
        <dbReference type="Proteomes" id="UP000323521"/>
    </source>
</evidence>
<dbReference type="GO" id="GO:1903806">
    <property type="term" value="P:L-isoleucine import across plasma membrane"/>
    <property type="evidence" value="ECO:0007669"/>
    <property type="project" value="TreeGrafter"/>
</dbReference>
<feature type="transmembrane region" description="Helical" evidence="10">
    <location>
        <begin position="55"/>
        <end position="87"/>
    </location>
</feature>
<dbReference type="GO" id="GO:0005304">
    <property type="term" value="F:L-valine transmembrane transporter activity"/>
    <property type="evidence" value="ECO:0007669"/>
    <property type="project" value="TreeGrafter"/>
</dbReference>
<evidence type="ECO:0000256" key="5">
    <source>
        <dbReference type="ARBA" id="ARBA00022692"/>
    </source>
</evidence>
<evidence type="ECO:0000256" key="9">
    <source>
        <dbReference type="ARBA" id="ARBA00037998"/>
    </source>
</evidence>
<feature type="transmembrane region" description="Helical" evidence="10">
    <location>
        <begin position="12"/>
        <end position="35"/>
    </location>
</feature>
<proteinExistence type="inferred from homology"/>
<dbReference type="CDD" id="cd06582">
    <property type="entry name" value="TM_PBP1_LivH_like"/>
    <property type="match status" value="1"/>
</dbReference>
<keyword evidence="12" id="KW-1185">Reference proteome</keyword>
<dbReference type="GO" id="GO:0005886">
    <property type="term" value="C:plasma membrane"/>
    <property type="evidence" value="ECO:0007669"/>
    <property type="project" value="UniProtKB-SubCell"/>
</dbReference>
<dbReference type="PANTHER" id="PTHR11795:SF371">
    <property type="entry name" value="HIGH-AFFINITY BRANCHED-CHAIN AMINO ACID TRANSPORT SYSTEM PERMEASE PROTEIN LIVH"/>
    <property type="match status" value="1"/>
</dbReference>
<evidence type="ECO:0000313" key="11">
    <source>
        <dbReference type="EMBL" id="ATW26170.1"/>
    </source>
</evidence>
<dbReference type="EMBL" id="CP017634">
    <property type="protein sequence ID" value="ATW26170.1"/>
    <property type="molecule type" value="Genomic_DNA"/>
</dbReference>
<name>A0A3G1KUS6_FORW1</name>
<comment type="subcellular location">
    <subcellularLocation>
        <location evidence="1">Cell membrane</location>
        <topology evidence="1">Multi-pass membrane protein</topology>
    </subcellularLocation>
</comment>
<keyword evidence="4" id="KW-0997">Cell inner membrane</keyword>
<dbReference type="RefSeq" id="WP_148135448.1">
    <property type="nucleotide sequence ID" value="NZ_CP017634.1"/>
</dbReference>
<organism evidence="11 12">
    <name type="scientific">Formimonas warabiya</name>
    <dbReference type="NCBI Taxonomy" id="1761012"/>
    <lineage>
        <taxon>Bacteria</taxon>
        <taxon>Bacillati</taxon>
        <taxon>Bacillota</taxon>
        <taxon>Clostridia</taxon>
        <taxon>Eubacteriales</taxon>
        <taxon>Peptococcaceae</taxon>
        <taxon>Candidatus Formimonas</taxon>
    </lineage>
</organism>
<feature type="transmembrane region" description="Helical" evidence="10">
    <location>
        <begin position="233"/>
        <end position="261"/>
    </location>
</feature>
<dbReference type="KEGG" id="fwa:DCMF_16575"/>
<dbReference type="OrthoDB" id="9807115at2"/>